<gene>
    <name evidence="9" type="ORF">Q361_10986</name>
</gene>
<keyword evidence="7 8" id="KW-0472">Membrane</keyword>
<feature type="transmembrane region" description="Helical" evidence="8">
    <location>
        <begin position="209"/>
        <end position="231"/>
    </location>
</feature>
<accession>A0A2S4N7E3</accession>
<keyword evidence="10" id="KW-1185">Reference proteome</keyword>
<dbReference type="OrthoDB" id="9793390at2"/>
<keyword evidence="6 8" id="KW-1133">Transmembrane helix</keyword>
<evidence type="ECO:0000256" key="2">
    <source>
        <dbReference type="ARBA" id="ARBA00009773"/>
    </source>
</evidence>
<feature type="transmembrane region" description="Helical" evidence="8">
    <location>
        <begin position="35"/>
        <end position="52"/>
    </location>
</feature>
<keyword evidence="5 8" id="KW-0812">Transmembrane</keyword>
<dbReference type="GO" id="GO:0005886">
    <property type="term" value="C:plasma membrane"/>
    <property type="evidence" value="ECO:0007669"/>
    <property type="project" value="UniProtKB-SubCell"/>
</dbReference>
<keyword evidence="4" id="KW-1003">Cell membrane</keyword>
<organism evidence="9 10">
    <name type="scientific">Flavobacterium croceum DSM 17960</name>
    <dbReference type="NCBI Taxonomy" id="1121886"/>
    <lineage>
        <taxon>Bacteria</taxon>
        <taxon>Pseudomonadati</taxon>
        <taxon>Bacteroidota</taxon>
        <taxon>Flavobacteriia</taxon>
        <taxon>Flavobacteriales</taxon>
        <taxon>Flavobacteriaceae</taxon>
        <taxon>Flavobacterium</taxon>
    </lineage>
</organism>
<evidence type="ECO:0000256" key="7">
    <source>
        <dbReference type="ARBA" id="ARBA00023136"/>
    </source>
</evidence>
<dbReference type="InterPro" id="IPR002549">
    <property type="entry name" value="AI-2E-like"/>
</dbReference>
<name>A0A2S4N7E3_9FLAO</name>
<feature type="transmembrane region" description="Helical" evidence="8">
    <location>
        <begin position="278"/>
        <end position="296"/>
    </location>
</feature>
<evidence type="ECO:0000313" key="9">
    <source>
        <dbReference type="EMBL" id="POS01626.1"/>
    </source>
</evidence>
<dbReference type="Pfam" id="PF01594">
    <property type="entry name" value="AI-2E_transport"/>
    <property type="match status" value="1"/>
</dbReference>
<evidence type="ECO:0000256" key="3">
    <source>
        <dbReference type="ARBA" id="ARBA00022448"/>
    </source>
</evidence>
<evidence type="ECO:0000256" key="4">
    <source>
        <dbReference type="ARBA" id="ARBA00022475"/>
    </source>
</evidence>
<dbReference type="RefSeq" id="WP_103726219.1">
    <property type="nucleotide sequence ID" value="NZ_PQNY01000009.1"/>
</dbReference>
<dbReference type="AlphaFoldDB" id="A0A2S4N7E3"/>
<feature type="transmembrane region" description="Helical" evidence="8">
    <location>
        <begin position="237"/>
        <end position="266"/>
    </location>
</feature>
<reference evidence="9 10" key="1">
    <citation type="submission" date="2018-01" db="EMBL/GenBank/DDBJ databases">
        <title>Genomic Encyclopedia of Type Strains, Phase I: the one thousand microbial genomes (KMG-I) project.</title>
        <authorList>
            <person name="Goeker M."/>
        </authorList>
    </citation>
    <scope>NUCLEOTIDE SEQUENCE [LARGE SCALE GENOMIC DNA]</scope>
    <source>
        <strain evidence="9 10">DSM 17960</strain>
    </source>
</reference>
<feature type="transmembrane region" description="Helical" evidence="8">
    <location>
        <begin position="151"/>
        <end position="173"/>
    </location>
</feature>
<proteinExistence type="inferred from homology"/>
<evidence type="ECO:0000256" key="1">
    <source>
        <dbReference type="ARBA" id="ARBA00004651"/>
    </source>
</evidence>
<dbReference type="PANTHER" id="PTHR21716:SF53">
    <property type="entry name" value="PERMEASE PERM-RELATED"/>
    <property type="match status" value="1"/>
</dbReference>
<comment type="similarity">
    <text evidence="2">Belongs to the autoinducer-2 exporter (AI-2E) (TC 2.A.86) family.</text>
</comment>
<dbReference type="PROSITE" id="PS51257">
    <property type="entry name" value="PROKAR_LIPOPROTEIN"/>
    <property type="match status" value="1"/>
</dbReference>
<dbReference type="PANTHER" id="PTHR21716">
    <property type="entry name" value="TRANSMEMBRANE PROTEIN"/>
    <property type="match status" value="1"/>
</dbReference>
<keyword evidence="3" id="KW-0813">Transport</keyword>
<evidence type="ECO:0000313" key="10">
    <source>
        <dbReference type="Proteomes" id="UP000237056"/>
    </source>
</evidence>
<protein>
    <submittedName>
        <fullName evidence="9">Putative PurR-regulated permease PerM</fullName>
    </submittedName>
</protein>
<sequence>MITSKIIANGLLRAIGILVLISIGCYFIYTIQTVLYYIIIAFLTTLIANPVVEFFRKKLKFSNTIAITTTLILFILLMIGMLLLFVPLITSQSSNMSFLDSKNFQKSIQELYHQLDTTFKHYNINIDRIVSKSNVSSKINFSVVTDFINELINVLSSFGAGFASVLFIMFFMLKDKVYFIAIFKKLMPDDHEDKILASIEKTNTLLSRYFIGLLLQTLIIFVMYLIVLLIFGVENAFIIALISALLNIIPYLGPLISTALTTVLILLSGLGSNFQSEAIPTAIYVFIGFTIVQIIDNNVSNTVISSKSVNMHPLEVFIITIIGGLLMGIVGMIIAVPLLTVIKVVLKEFFPENQFIQLFTKGI</sequence>
<feature type="transmembrane region" description="Helical" evidence="8">
    <location>
        <begin position="64"/>
        <end position="89"/>
    </location>
</feature>
<evidence type="ECO:0000256" key="5">
    <source>
        <dbReference type="ARBA" id="ARBA00022692"/>
    </source>
</evidence>
<evidence type="ECO:0000256" key="6">
    <source>
        <dbReference type="ARBA" id="ARBA00022989"/>
    </source>
</evidence>
<dbReference type="GO" id="GO:0055085">
    <property type="term" value="P:transmembrane transport"/>
    <property type="evidence" value="ECO:0007669"/>
    <property type="project" value="TreeGrafter"/>
</dbReference>
<feature type="transmembrane region" description="Helical" evidence="8">
    <location>
        <begin position="12"/>
        <end position="29"/>
    </location>
</feature>
<comment type="subcellular location">
    <subcellularLocation>
        <location evidence="1">Cell membrane</location>
        <topology evidence="1">Multi-pass membrane protein</topology>
    </subcellularLocation>
</comment>
<feature type="transmembrane region" description="Helical" evidence="8">
    <location>
        <begin position="316"/>
        <end position="342"/>
    </location>
</feature>
<comment type="caution">
    <text evidence="9">The sequence shown here is derived from an EMBL/GenBank/DDBJ whole genome shotgun (WGS) entry which is preliminary data.</text>
</comment>
<evidence type="ECO:0000256" key="8">
    <source>
        <dbReference type="SAM" id="Phobius"/>
    </source>
</evidence>
<dbReference type="EMBL" id="PQNY01000009">
    <property type="protein sequence ID" value="POS01626.1"/>
    <property type="molecule type" value="Genomic_DNA"/>
</dbReference>
<dbReference type="Proteomes" id="UP000237056">
    <property type="component" value="Unassembled WGS sequence"/>
</dbReference>